<protein>
    <submittedName>
        <fullName evidence="2">Uncharacterized protein</fullName>
    </submittedName>
</protein>
<dbReference type="Proteomes" id="UP000239203">
    <property type="component" value="Unassembled WGS sequence"/>
</dbReference>
<name>A0A2S6H060_9PSEU</name>
<gene>
    <name evidence="2" type="ORF">CLV40_10151</name>
</gene>
<organism evidence="2 3">
    <name type="scientific">Actinokineospora auranticolor</name>
    <dbReference type="NCBI Taxonomy" id="155976"/>
    <lineage>
        <taxon>Bacteria</taxon>
        <taxon>Bacillati</taxon>
        <taxon>Actinomycetota</taxon>
        <taxon>Actinomycetes</taxon>
        <taxon>Pseudonocardiales</taxon>
        <taxon>Pseudonocardiaceae</taxon>
        <taxon>Actinokineospora</taxon>
    </lineage>
</organism>
<proteinExistence type="predicted"/>
<comment type="caution">
    <text evidence="2">The sequence shown here is derived from an EMBL/GenBank/DDBJ whole genome shotgun (WGS) entry which is preliminary data.</text>
</comment>
<evidence type="ECO:0000256" key="1">
    <source>
        <dbReference type="SAM" id="MobiDB-lite"/>
    </source>
</evidence>
<feature type="compositionally biased region" description="Basic and acidic residues" evidence="1">
    <location>
        <begin position="13"/>
        <end position="27"/>
    </location>
</feature>
<dbReference type="AlphaFoldDB" id="A0A2S6H060"/>
<reference evidence="2 3" key="1">
    <citation type="submission" date="2018-02" db="EMBL/GenBank/DDBJ databases">
        <title>Genomic Encyclopedia of Archaeal and Bacterial Type Strains, Phase II (KMG-II): from individual species to whole genera.</title>
        <authorList>
            <person name="Goeker M."/>
        </authorList>
    </citation>
    <scope>NUCLEOTIDE SEQUENCE [LARGE SCALE GENOMIC DNA]</scope>
    <source>
        <strain evidence="2 3">YU 961-1</strain>
    </source>
</reference>
<sequence length="69" mass="7640">MADPTTGYLTHVTDPKDDADITDDLDRSTAPLADYTRKHTRHPIPVEAVTADGLEQEPEDPEHSPTEQD</sequence>
<evidence type="ECO:0000313" key="2">
    <source>
        <dbReference type="EMBL" id="PPK70865.1"/>
    </source>
</evidence>
<evidence type="ECO:0000313" key="3">
    <source>
        <dbReference type="Proteomes" id="UP000239203"/>
    </source>
</evidence>
<dbReference type="EMBL" id="PTIX01000001">
    <property type="protein sequence ID" value="PPK70865.1"/>
    <property type="molecule type" value="Genomic_DNA"/>
</dbReference>
<feature type="region of interest" description="Disordered" evidence="1">
    <location>
        <begin position="1"/>
        <end position="69"/>
    </location>
</feature>
<accession>A0A2S6H060</accession>
<keyword evidence="3" id="KW-1185">Reference proteome</keyword>